<feature type="transmembrane region" description="Helical" evidence="1">
    <location>
        <begin position="324"/>
        <end position="352"/>
    </location>
</feature>
<protein>
    <submittedName>
        <fullName evidence="2">Uncharacterized protein</fullName>
    </submittedName>
</protein>
<feature type="transmembrane region" description="Helical" evidence="1">
    <location>
        <begin position="295"/>
        <end position="312"/>
    </location>
</feature>
<reference evidence="2 3" key="1">
    <citation type="submission" date="2020-04" db="EMBL/GenBank/DDBJ databases">
        <title>Perkinsus olseni comparative genomics.</title>
        <authorList>
            <person name="Bogema D.R."/>
        </authorList>
    </citation>
    <scope>NUCLEOTIDE SEQUENCE [LARGE SCALE GENOMIC DNA]</scope>
    <source>
        <strain evidence="2 3">ATCC PRA-207</strain>
    </source>
</reference>
<gene>
    <name evidence="2" type="ORF">FOZ63_011534</name>
</gene>
<keyword evidence="1" id="KW-0812">Transmembrane</keyword>
<dbReference type="AlphaFoldDB" id="A0A7J6R599"/>
<accession>A0A7J6R599</accession>
<keyword evidence="1" id="KW-1133">Transmembrane helix</keyword>
<feature type="transmembrane region" description="Helical" evidence="1">
    <location>
        <begin position="78"/>
        <end position="98"/>
    </location>
</feature>
<proteinExistence type="predicted"/>
<dbReference type="EMBL" id="JABANO010028265">
    <property type="protein sequence ID" value="KAF4715431.1"/>
    <property type="molecule type" value="Genomic_DNA"/>
</dbReference>
<sequence length="663" mass="73372">MPAVGRVGKPDDTFESFFEYDSVRGSTENLSGSPAVREGLAANRTHDLLDGVLERTSKVTGCFCLEEFHFVQTTVKHASVWIAVQGLLVLLLLLLYAYTLKPQIQEVHSTLEKYCSDGHKWAEEEAVCLGPSWKETLSATLLMHGQSREQSTQDWVITHDEVLEFDVASSPPTVLVGRCKGGVRWRLLIFDEARQFEETHTGAGSQSFVVSTTRAAASKWKVEFSLLKGVDQLGESEMCEIEIFAVDNQQPHLPRIHDKFSDSNGQCEFAGTWLRLADRHDLGWAQFAVSGINNLLWLSALLVGAVSFLVYTRGVSNTLAKADYFSAAVLVKSFIIDISMQVLLVSYIYYWYGRNGLQCQMCLFHPNHCANFDADPMHGTLRSPAEIFAGLPAKTRNVLLGFDIDTPMSNDYWALPVVSKSLRGVPGIHGVYSDYISGQPLFSTDDQVVGNGDCAGLLQFVKPISSRSVVLMRNSHNPDTIDVITPQKRWVLTNDAKCGNAVDLSGEPKALRVDMRVGAPSSGHKASIDHMLEYAVYGPHWVGKVPPYSDTPASELTGPRPLSIVADEKLGTHLFGYFSEPIGAIASLLYRAHRTVYLEADFARYLPHAGLKGGGEGLYCIQPSAVKSNMHWGKPFHYTSLANDAGYQPDKHEMWKFMTVDPR</sequence>
<name>A0A7J6R599_PEROL</name>
<organism evidence="2 3">
    <name type="scientific">Perkinsus olseni</name>
    <name type="common">Perkinsus atlanticus</name>
    <dbReference type="NCBI Taxonomy" id="32597"/>
    <lineage>
        <taxon>Eukaryota</taxon>
        <taxon>Sar</taxon>
        <taxon>Alveolata</taxon>
        <taxon>Perkinsozoa</taxon>
        <taxon>Perkinsea</taxon>
        <taxon>Perkinsida</taxon>
        <taxon>Perkinsidae</taxon>
        <taxon>Perkinsus</taxon>
    </lineage>
</organism>
<keyword evidence="1" id="KW-0472">Membrane</keyword>
<evidence type="ECO:0000313" key="2">
    <source>
        <dbReference type="EMBL" id="KAF4715431.1"/>
    </source>
</evidence>
<dbReference type="Proteomes" id="UP000553632">
    <property type="component" value="Unassembled WGS sequence"/>
</dbReference>
<comment type="caution">
    <text evidence="2">The sequence shown here is derived from an EMBL/GenBank/DDBJ whole genome shotgun (WGS) entry which is preliminary data.</text>
</comment>
<evidence type="ECO:0000256" key="1">
    <source>
        <dbReference type="SAM" id="Phobius"/>
    </source>
</evidence>
<evidence type="ECO:0000313" key="3">
    <source>
        <dbReference type="Proteomes" id="UP000553632"/>
    </source>
</evidence>
<keyword evidence="3" id="KW-1185">Reference proteome</keyword>